<gene>
    <name evidence="1" type="ORF">SAMN05446037_100286</name>
</gene>
<dbReference type="EMBL" id="FZOJ01000002">
    <property type="protein sequence ID" value="SNR95773.1"/>
    <property type="molecule type" value="Genomic_DNA"/>
</dbReference>
<name>A0A239ALG7_9FIRM</name>
<reference evidence="1 2" key="1">
    <citation type="submission" date="2017-06" db="EMBL/GenBank/DDBJ databases">
        <authorList>
            <person name="Kim H.J."/>
            <person name="Triplett B.A."/>
        </authorList>
    </citation>
    <scope>NUCLEOTIDE SEQUENCE [LARGE SCALE GENOMIC DNA]</scope>
    <source>
        <strain evidence="1 2">SCA</strain>
    </source>
</reference>
<evidence type="ECO:0000313" key="1">
    <source>
        <dbReference type="EMBL" id="SNR95773.1"/>
    </source>
</evidence>
<dbReference type="RefSeq" id="WP_176431149.1">
    <property type="nucleotide sequence ID" value="NZ_FZOJ01000002.1"/>
</dbReference>
<accession>A0A239ALG7</accession>
<protein>
    <submittedName>
        <fullName evidence="1">Uncharacterized protein</fullName>
    </submittedName>
</protein>
<evidence type="ECO:0000313" key="2">
    <source>
        <dbReference type="Proteomes" id="UP000198304"/>
    </source>
</evidence>
<organism evidence="1 2">
    <name type="scientific">Anaerovirgula multivorans</name>
    <dbReference type="NCBI Taxonomy" id="312168"/>
    <lineage>
        <taxon>Bacteria</taxon>
        <taxon>Bacillati</taxon>
        <taxon>Bacillota</taxon>
        <taxon>Clostridia</taxon>
        <taxon>Peptostreptococcales</taxon>
        <taxon>Natronincolaceae</taxon>
        <taxon>Anaerovirgula</taxon>
    </lineage>
</organism>
<keyword evidence="2" id="KW-1185">Reference proteome</keyword>
<proteinExistence type="predicted"/>
<dbReference type="Proteomes" id="UP000198304">
    <property type="component" value="Unassembled WGS sequence"/>
</dbReference>
<sequence length="50" mass="5831">MNEYAEILKYKSTDKGTMLVVVVPDKDIGDYLKRFAKDGLLLHGKRRRTF</sequence>
<dbReference type="AlphaFoldDB" id="A0A239ALG7"/>